<organism evidence="7 8">
    <name type="scientific">Candidatus Nealsonbacteria bacterium RBG_13_37_56</name>
    <dbReference type="NCBI Taxonomy" id="1801661"/>
    <lineage>
        <taxon>Bacteria</taxon>
        <taxon>Candidatus Nealsoniibacteriota</taxon>
    </lineage>
</organism>
<keyword evidence="2" id="KW-0488">Methylation</keyword>
<evidence type="ECO:0000313" key="8">
    <source>
        <dbReference type="Proteomes" id="UP000178893"/>
    </source>
</evidence>
<keyword evidence="4 6" id="KW-1133">Transmembrane helix</keyword>
<dbReference type="SUPFAM" id="SSF54523">
    <property type="entry name" value="Pili subunits"/>
    <property type="match status" value="1"/>
</dbReference>
<dbReference type="EMBL" id="MHLW01000012">
    <property type="protein sequence ID" value="OGZ18181.1"/>
    <property type="molecule type" value="Genomic_DNA"/>
</dbReference>
<dbReference type="PROSITE" id="PS00409">
    <property type="entry name" value="PROKAR_NTER_METHYL"/>
    <property type="match status" value="1"/>
</dbReference>
<dbReference type="PANTHER" id="PTHR30093">
    <property type="entry name" value="GENERAL SECRETION PATHWAY PROTEIN G"/>
    <property type="match status" value="1"/>
</dbReference>
<dbReference type="InterPro" id="IPR045584">
    <property type="entry name" value="Pilin-like"/>
</dbReference>
<keyword evidence="5 6" id="KW-0472">Membrane</keyword>
<dbReference type="InterPro" id="IPR000983">
    <property type="entry name" value="Bac_GSPG_pilin"/>
</dbReference>
<sequence>MKKNKGFTLIELLVVIAIIGILASIVLVSLGTARNKARDAAIKADLSGMRSAAELFSTGATPVDTYTGFCASGDATRAIAGITAAGVPAGNQDCNVDATGSAWAACAQLVGNTDANTGAWCVDNNGNSKSMTRATCVTAWAAFACP</sequence>
<comment type="subcellular location">
    <subcellularLocation>
        <location evidence="1">Membrane</location>
        <topology evidence="1">Single-pass membrane protein</topology>
    </subcellularLocation>
</comment>
<dbReference type="PANTHER" id="PTHR30093:SF44">
    <property type="entry name" value="TYPE II SECRETION SYSTEM CORE PROTEIN G"/>
    <property type="match status" value="1"/>
</dbReference>
<comment type="caution">
    <text evidence="7">The sequence shown here is derived from an EMBL/GenBank/DDBJ whole genome shotgun (WGS) entry which is preliminary data.</text>
</comment>
<evidence type="ECO:0000256" key="6">
    <source>
        <dbReference type="SAM" id="Phobius"/>
    </source>
</evidence>
<accession>A0A1G2DYQ6</accession>
<gene>
    <name evidence="7" type="ORF">A2V72_01575</name>
</gene>
<feature type="transmembrane region" description="Helical" evidence="6">
    <location>
        <begin position="12"/>
        <end position="33"/>
    </location>
</feature>
<reference evidence="7 8" key="1">
    <citation type="journal article" date="2016" name="Nat. Commun.">
        <title>Thousands of microbial genomes shed light on interconnected biogeochemical processes in an aquifer system.</title>
        <authorList>
            <person name="Anantharaman K."/>
            <person name="Brown C.T."/>
            <person name="Hug L.A."/>
            <person name="Sharon I."/>
            <person name="Castelle C.J."/>
            <person name="Probst A.J."/>
            <person name="Thomas B.C."/>
            <person name="Singh A."/>
            <person name="Wilkins M.J."/>
            <person name="Karaoz U."/>
            <person name="Brodie E.L."/>
            <person name="Williams K.H."/>
            <person name="Hubbard S.S."/>
            <person name="Banfield J.F."/>
        </authorList>
    </citation>
    <scope>NUCLEOTIDE SEQUENCE [LARGE SCALE GENOMIC DNA]</scope>
</reference>
<proteinExistence type="predicted"/>
<dbReference type="NCBIfam" id="TIGR02532">
    <property type="entry name" value="IV_pilin_GFxxxE"/>
    <property type="match status" value="1"/>
</dbReference>
<dbReference type="GO" id="GO:0016020">
    <property type="term" value="C:membrane"/>
    <property type="evidence" value="ECO:0007669"/>
    <property type="project" value="UniProtKB-SubCell"/>
</dbReference>
<dbReference type="InterPro" id="IPR012902">
    <property type="entry name" value="N_methyl_site"/>
</dbReference>
<dbReference type="GO" id="GO:0015627">
    <property type="term" value="C:type II protein secretion system complex"/>
    <property type="evidence" value="ECO:0007669"/>
    <property type="project" value="InterPro"/>
</dbReference>
<dbReference type="PRINTS" id="PR00813">
    <property type="entry name" value="BCTERIALGSPG"/>
</dbReference>
<dbReference type="Pfam" id="PF07963">
    <property type="entry name" value="N_methyl"/>
    <property type="match status" value="1"/>
</dbReference>
<evidence type="ECO:0000313" key="7">
    <source>
        <dbReference type="EMBL" id="OGZ18181.1"/>
    </source>
</evidence>
<evidence type="ECO:0000256" key="2">
    <source>
        <dbReference type="ARBA" id="ARBA00022481"/>
    </source>
</evidence>
<evidence type="ECO:0008006" key="9">
    <source>
        <dbReference type="Google" id="ProtNLM"/>
    </source>
</evidence>
<evidence type="ECO:0000256" key="1">
    <source>
        <dbReference type="ARBA" id="ARBA00004167"/>
    </source>
</evidence>
<dbReference type="Proteomes" id="UP000178893">
    <property type="component" value="Unassembled WGS sequence"/>
</dbReference>
<evidence type="ECO:0000256" key="4">
    <source>
        <dbReference type="ARBA" id="ARBA00022989"/>
    </source>
</evidence>
<dbReference type="GO" id="GO:0015628">
    <property type="term" value="P:protein secretion by the type II secretion system"/>
    <property type="evidence" value="ECO:0007669"/>
    <property type="project" value="InterPro"/>
</dbReference>
<protein>
    <recommendedName>
        <fullName evidence="9">Type II secretion system protein GspG C-terminal domain-containing protein</fullName>
    </recommendedName>
</protein>
<dbReference type="AlphaFoldDB" id="A0A1G2DYQ6"/>
<name>A0A1G2DYQ6_9BACT</name>
<keyword evidence="3 6" id="KW-0812">Transmembrane</keyword>
<dbReference type="Gene3D" id="3.30.700.10">
    <property type="entry name" value="Glycoprotein, Type 4 Pilin"/>
    <property type="match status" value="1"/>
</dbReference>
<evidence type="ECO:0000256" key="5">
    <source>
        <dbReference type="ARBA" id="ARBA00023136"/>
    </source>
</evidence>
<evidence type="ECO:0000256" key="3">
    <source>
        <dbReference type="ARBA" id="ARBA00022692"/>
    </source>
</evidence>